<dbReference type="CDD" id="cd22159">
    <property type="entry name" value="F-box_AtTIR1-like"/>
    <property type="match status" value="1"/>
</dbReference>
<evidence type="ECO:0000259" key="7">
    <source>
        <dbReference type="SMART" id="SM00256"/>
    </source>
</evidence>
<dbReference type="GO" id="GO:0031146">
    <property type="term" value="P:SCF-dependent proteasomal ubiquitin-dependent protein catabolic process"/>
    <property type="evidence" value="ECO:0007669"/>
    <property type="project" value="TreeGrafter"/>
</dbReference>
<dbReference type="SUPFAM" id="SSF81383">
    <property type="entry name" value="F-box domain"/>
    <property type="match status" value="1"/>
</dbReference>
<dbReference type="PANTHER" id="PTHR16134:SF148">
    <property type="entry name" value="S-PHASE KINASE-ASSOCIATED PROTEIN 2, ISOFORM A"/>
    <property type="match status" value="1"/>
</dbReference>
<dbReference type="Pfam" id="PF13516">
    <property type="entry name" value="LRR_6"/>
    <property type="match status" value="1"/>
</dbReference>
<reference evidence="8" key="1">
    <citation type="submission" date="2023-10" db="EMBL/GenBank/DDBJ databases">
        <title>Chromosome-level genome of the transformable northern wattle, Acacia crassicarpa.</title>
        <authorList>
            <person name="Massaro I."/>
            <person name="Sinha N.R."/>
            <person name="Poethig S."/>
            <person name="Leichty A.R."/>
        </authorList>
    </citation>
    <scope>NUCLEOTIDE SEQUENCE</scope>
    <source>
        <strain evidence="8">Acra3RX</strain>
        <tissue evidence="8">Leaf</tissue>
    </source>
</reference>
<protein>
    <recommendedName>
        <fullName evidence="7">F-box domain-containing protein</fullName>
    </recommendedName>
</protein>
<keyword evidence="3" id="KW-0217">Developmental protein</keyword>
<dbReference type="FunFam" id="3.80.10.10:FF:000029">
    <property type="entry name" value="Transport inhibitor response 1"/>
    <property type="match status" value="1"/>
</dbReference>
<evidence type="ECO:0000256" key="1">
    <source>
        <dbReference type="ARBA" id="ARBA00004123"/>
    </source>
</evidence>
<dbReference type="InterPro" id="IPR036047">
    <property type="entry name" value="F-box-like_dom_sf"/>
</dbReference>
<keyword evidence="6" id="KW-0927">Auxin signaling pathway</keyword>
<keyword evidence="5" id="KW-0539">Nucleus</keyword>
<dbReference type="InterPro" id="IPR032675">
    <property type="entry name" value="LRR_dom_sf"/>
</dbReference>
<feature type="domain" description="F-box" evidence="7">
    <location>
        <begin position="21"/>
        <end position="62"/>
    </location>
</feature>
<dbReference type="GO" id="GO:0005634">
    <property type="term" value="C:nucleus"/>
    <property type="evidence" value="ECO:0007669"/>
    <property type="project" value="UniProtKB-SubCell"/>
</dbReference>
<dbReference type="Pfam" id="PF18791">
    <property type="entry name" value="Transp_inhibit"/>
    <property type="match status" value="1"/>
</dbReference>
<evidence type="ECO:0000313" key="9">
    <source>
        <dbReference type="Proteomes" id="UP001293593"/>
    </source>
</evidence>
<dbReference type="SMART" id="SM00256">
    <property type="entry name" value="FBOX"/>
    <property type="match status" value="1"/>
</dbReference>
<accession>A0AAE1MMZ0</accession>
<gene>
    <name evidence="8" type="ORF">QN277_020119</name>
</gene>
<dbReference type="AlphaFoldDB" id="A0AAE1MMZ0"/>
<dbReference type="InterPro" id="IPR006553">
    <property type="entry name" value="Leu-rich_rpt_Cys-con_subtyp"/>
</dbReference>
<evidence type="ECO:0000256" key="4">
    <source>
        <dbReference type="ARBA" id="ARBA00022786"/>
    </source>
</evidence>
<dbReference type="SUPFAM" id="SSF52047">
    <property type="entry name" value="RNI-like"/>
    <property type="match status" value="1"/>
</dbReference>
<evidence type="ECO:0000313" key="8">
    <source>
        <dbReference type="EMBL" id="KAK4271419.1"/>
    </source>
</evidence>
<comment type="pathway">
    <text evidence="2">Protein modification; protein ubiquitination.</text>
</comment>
<sequence>MECKRKKEWPESNDSNRPTTFPDEVLERVLSLLKSHKDRSSVSLVCKDWYNAERWSRSHVFIGNCYSVSPEILTRRFPNIRSVTLKGKPRFSDFNLVPPNWGADIHSWLLVFAKKYPLLQELKLKRMTVTDESFEFLSLSFPNFKVLSLLSCDGFSTDGLAAIATNCKNLTELDIQENGIDDKNGNWLSCFPESFTSLEVLNFANLHSDVNFDALERLVSRCKSFKTLKVNKSITLEQLQRLLVHAPQLVELGTGIFSQELTAQQYSELETAFNNCKNIHTLSGLWTATAQFLPVLYRACANLTFLNLSYSTLDGDDLAKLLVHCPNLRRLWVLDTVEDKGLEAVGSYCPLLEELRVFPADPYDQDVVHGVTEAGFIAVSGGCPRLHYVLYFCHQMTNAAVATVVQNCPDFTHFRLCIMNPHQPDYLTDEPMDEAFGAVVKTCTKLQRLAVSGLLTDLTFEYIGKYAKNLETLSVAFAGNSDWGMQCVLEGCPKLRKLEIRDSPFGNAALLSGLEKYESMRSLWMSDCNVTMNGARLLAKEMPRLNVEVIKEEGINNSKADKIYVYRSVAGPRRDAPPFVFTL</sequence>
<dbReference type="InterPro" id="IPR001611">
    <property type="entry name" value="Leu-rich_rpt"/>
</dbReference>
<dbReference type="PANTHER" id="PTHR16134">
    <property type="entry name" value="F-BOX/TPR REPEAT PROTEIN POF3"/>
    <property type="match status" value="1"/>
</dbReference>
<evidence type="ECO:0000256" key="3">
    <source>
        <dbReference type="ARBA" id="ARBA00022473"/>
    </source>
</evidence>
<evidence type="ECO:0000256" key="6">
    <source>
        <dbReference type="ARBA" id="ARBA00023294"/>
    </source>
</evidence>
<comment type="subcellular location">
    <subcellularLocation>
        <location evidence="1">Nucleus</location>
    </subcellularLocation>
</comment>
<dbReference type="Proteomes" id="UP001293593">
    <property type="component" value="Unassembled WGS sequence"/>
</dbReference>
<dbReference type="Gene3D" id="3.80.10.10">
    <property type="entry name" value="Ribonuclease Inhibitor"/>
    <property type="match status" value="1"/>
</dbReference>
<dbReference type="EMBL" id="JAWXYG010000005">
    <property type="protein sequence ID" value="KAK4271419.1"/>
    <property type="molecule type" value="Genomic_DNA"/>
</dbReference>
<keyword evidence="4" id="KW-0833">Ubl conjugation pathway</keyword>
<dbReference type="GO" id="GO:0010152">
    <property type="term" value="P:pollen maturation"/>
    <property type="evidence" value="ECO:0007669"/>
    <property type="project" value="UniProtKB-ARBA"/>
</dbReference>
<comment type="caution">
    <text evidence="8">The sequence shown here is derived from an EMBL/GenBank/DDBJ whole genome shotgun (WGS) entry which is preliminary data.</text>
</comment>
<keyword evidence="9" id="KW-1185">Reference proteome</keyword>
<dbReference type="InterPro" id="IPR001810">
    <property type="entry name" value="F-box_dom"/>
</dbReference>
<dbReference type="GO" id="GO:0009734">
    <property type="term" value="P:auxin-activated signaling pathway"/>
    <property type="evidence" value="ECO:0007669"/>
    <property type="project" value="UniProtKB-KW"/>
</dbReference>
<evidence type="ECO:0000256" key="2">
    <source>
        <dbReference type="ARBA" id="ARBA00004906"/>
    </source>
</evidence>
<dbReference type="SMART" id="SM00367">
    <property type="entry name" value="LRR_CC"/>
    <property type="match status" value="5"/>
</dbReference>
<dbReference type="GO" id="GO:0010011">
    <property type="term" value="F:auxin binding"/>
    <property type="evidence" value="ECO:0007669"/>
    <property type="project" value="UniProtKB-ARBA"/>
</dbReference>
<dbReference type="InterPro" id="IPR041101">
    <property type="entry name" value="Transp_inhibit"/>
</dbReference>
<dbReference type="Gene3D" id="1.20.1280.50">
    <property type="match status" value="1"/>
</dbReference>
<name>A0AAE1MMZ0_9FABA</name>
<organism evidence="8 9">
    <name type="scientific">Acacia crassicarpa</name>
    <name type="common">northern wattle</name>
    <dbReference type="NCBI Taxonomy" id="499986"/>
    <lineage>
        <taxon>Eukaryota</taxon>
        <taxon>Viridiplantae</taxon>
        <taxon>Streptophyta</taxon>
        <taxon>Embryophyta</taxon>
        <taxon>Tracheophyta</taxon>
        <taxon>Spermatophyta</taxon>
        <taxon>Magnoliopsida</taxon>
        <taxon>eudicotyledons</taxon>
        <taxon>Gunneridae</taxon>
        <taxon>Pentapetalae</taxon>
        <taxon>rosids</taxon>
        <taxon>fabids</taxon>
        <taxon>Fabales</taxon>
        <taxon>Fabaceae</taxon>
        <taxon>Caesalpinioideae</taxon>
        <taxon>mimosoid clade</taxon>
        <taxon>Acacieae</taxon>
        <taxon>Acacia</taxon>
    </lineage>
</organism>
<dbReference type="GO" id="GO:0019005">
    <property type="term" value="C:SCF ubiquitin ligase complex"/>
    <property type="evidence" value="ECO:0007669"/>
    <property type="project" value="TreeGrafter"/>
</dbReference>
<dbReference type="Pfam" id="PF18511">
    <property type="entry name" value="F-box_5"/>
    <property type="match status" value="1"/>
</dbReference>
<proteinExistence type="predicted"/>
<dbReference type="FunFam" id="1.20.1280.50:FF:000006">
    <property type="entry name" value="Transport inhibitor response 1"/>
    <property type="match status" value="1"/>
</dbReference>
<evidence type="ECO:0000256" key="5">
    <source>
        <dbReference type="ARBA" id="ARBA00023242"/>
    </source>
</evidence>
<dbReference type="InterPro" id="IPR041567">
    <property type="entry name" value="COI1_F-box"/>
</dbReference>